<gene>
    <name evidence="1" type="ORF">NDU88_002206</name>
</gene>
<organism evidence="1 2">
    <name type="scientific">Pleurodeles waltl</name>
    <name type="common">Iberian ribbed newt</name>
    <dbReference type="NCBI Taxonomy" id="8319"/>
    <lineage>
        <taxon>Eukaryota</taxon>
        <taxon>Metazoa</taxon>
        <taxon>Chordata</taxon>
        <taxon>Craniata</taxon>
        <taxon>Vertebrata</taxon>
        <taxon>Euteleostomi</taxon>
        <taxon>Amphibia</taxon>
        <taxon>Batrachia</taxon>
        <taxon>Caudata</taxon>
        <taxon>Salamandroidea</taxon>
        <taxon>Salamandridae</taxon>
        <taxon>Pleurodelinae</taxon>
        <taxon>Pleurodeles</taxon>
    </lineage>
</organism>
<keyword evidence="2" id="KW-1185">Reference proteome</keyword>
<dbReference type="EMBL" id="JANPWB010000005">
    <property type="protein sequence ID" value="KAJ1185413.1"/>
    <property type="molecule type" value="Genomic_DNA"/>
</dbReference>
<comment type="caution">
    <text evidence="1">The sequence shown here is derived from an EMBL/GenBank/DDBJ whole genome shotgun (WGS) entry which is preliminary data.</text>
</comment>
<dbReference type="Proteomes" id="UP001066276">
    <property type="component" value="Chromosome 3_1"/>
</dbReference>
<evidence type="ECO:0000313" key="1">
    <source>
        <dbReference type="EMBL" id="KAJ1185413.1"/>
    </source>
</evidence>
<proteinExistence type="predicted"/>
<evidence type="ECO:0000313" key="2">
    <source>
        <dbReference type="Proteomes" id="UP001066276"/>
    </source>
</evidence>
<protein>
    <submittedName>
        <fullName evidence="1">Uncharacterized protein</fullName>
    </submittedName>
</protein>
<dbReference type="AlphaFoldDB" id="A0AAV7U9A2"/>
<accession>A0AAV7U9A2</accession>
<name>A0AAV7U9A2_PLEWA</name>
<sequence length="109" mass="12580">MVAKRVTLLQASITKQNWLANNVTEEPTVDMLDAGWGLERVRTKDEIVTTMLFTCNVLCQSTVLASHPSRHEPCCELHKYYQLFVCKAWQLEPNDSTNRIQYCGNIKYE</sequence>
<reference evidence="1" key="1">
    <citation type="journal article" date="2022" name="bioRxiv">
        <title>Sequencing and chromosome-scale assembly of the giantPleurodeles waltlgenome.</title>
        <authorList>
            <person name="Brown T."/>
            <person name="Elewa A."/>
            <person name="Iarovenko S."/>
            <person name="Subramanian E."/>
            <person name="Araus A.J."/>
            <person name="Petzold A."/>
            <person name="Susuki M."/>
            <person name="Suzuki K.-i.T."/>
            <person name="Hayashi T."/>
            <person name="Toyoda A."/>
            <person name="Oliveira C."/>
            <person name="Osipova E."/>
            <person name="Leigh N.D."/>
            <person name="Simon A."/>
            <person name="Yun M.H."/>
        </authorList>
    </citation>
    <scope>NUCLEOTIDE SEQUENCE</scope>
    <source>
        <strain evidence="1">20211129_DDA</strain>
        <tissue evidence="1">Liver</tissue>
    </source>
</reference>